<dbReference type="Proteomes" id="UP000314294">
    <property type="component" value="Unassembled WGS sequence"/>
</dbReference>
<organism evidence="1 2">
    <name type="scientific">Liparis tanakae</name>
    <name type="common">Tanaka's snailfish</name>
    <dbReference type="NCBI Taxonomy" id="230148"/>
    <lineage>
        <taxon>Eukaryota</taxon>
        <taxon>Metazoa</taxon>
        <taxon>Chordata</taxon>
        <taxon>Craniata</taxon>
        <taxon>Vertebrata</taxon>
        <taxon>Euteleostomi</taxon>
        <taxon>Actinopterygii</taxon>
        <taxon>Neopterygii</taxon>
        <taxon>Teleostei</taxon>
        <taxon>Neoteleostei</taxon>
        <taxon>Acanthomorphata</taxon>
        <taxon>Eupercaria</taxon>
        <taxon>Perciformes</taxon>
        <taxon>Cottioidei</taxon>
        <taxon>Cottales</taxon>
        <taxon>Liparidae</taxon>
        <taxon>Liparis</taxon>
    </lineage>
</organism>
<reference evidence="1 2" key="1">
    <citation type="submission" date="2019-03" db="EMBL/GenBank/DDBJ databases">
        <title>First draft genome of Liparis tanakae, snailfish: a comprehensive survey of snailfish specific genes.</title>
        <authorList>
            <person name="Kim W."/>
            <person name="Song I."/>
            <person name="Jeong J.-H."/>
            <person name="Kim D."/>
            <person name="Kim S."/>
            <person name="Ryu S."/>
            <person name="Song J.Y."/>
            <person name="Lee S.K."/>
        </authorList>
    </citation>
    <scope>NUCLEOTIDE SEQUENCE [LARGE SCALE GENOMIC DNA]</scope>
    <source>
        <tissue evidence="1">Muscle</tissue>
    </source>
</reference>
<dbReference type="EMBL" id="SRLO01008781">
    <property type="protein sequence ID" value="TNN27159.1"/>
    <property type="molecule type" value="Genomic_DNA"/>
</dbReference>
<protein>
    <submittedName>
        <fullName evidence="1">Uncharacterized protein</fullName>
    </submittedName>
</protein>
<evidence type="ECO:0000313" key="2">
    <source>
        <dbReference type="Proteomes" id="UP000314294"/>
    </source>
</evidence>
<sequence>MCPQSVTCAPFCPSPKT</sequence>
<comment type="caution">
    <text evidence="1">The sequence shown here is derived from an EMBL/GenBank/DDBJ whole genome shotgun (WGS) entry which is preliminary data.</text>
</comment>
<evidence type="ECO:0000313" key="1">
    <source>
        <dbReference type="EMBL" id="TNN27159.1"/>
    </source>
</evidence>
<proteinExistence type="predicted"/>
<dbReference type="AlphaFoldDB" id="A0A4Z2EE77"/>
<name>A0A4Z2EE77_9TELE</name>
<keyword evidence="2" id="KW-1185">Reference proteome</keyword>
<gene>
    <name evidence="1" type="ORF">EYF80_062699</name>
</gene>
<accession>A0A4Z2EE77</accession>